<keyword evidence="3 4" id="KW-0732">Signal</keyword>
<evidence type="ECO:0000313" key="7">
    <source>
        <dbReference type="Proteomes" id="UP000184041"/>
    </source>
</evidence>
<evidence type="ECO:0000313" key="6">
    <source>
        <dbReference type="EMBL" id="SHF50989.1"/>
    </source>
</evidence>
<comment type="similarity">
    <text evidence="1 4">Belongs to the PstS family.</text>
</comment>
<dbReference type="InterPro" id="IPR011862">
    <property type="entry name" value="Phos-bd"/>
</dbReference>
<evidence type="ECO:0000256" key="2">
    <source>
        <dbReference type="ARBA" id="ARBA00022448"/>
    </source>
</evidence>
<dbReference type="InterPro" id="IPR050811">
    <property type="entry name" value="Phosphate_ABC_transporter"/>
</dbReference>
<dbReference type="Proteomes" id="UP000184041">
    <property type="component" value="Unassembled WGS sequence"/>
</dbReference>
<feature type="signal peptide" evidence="4">
    <location>
        <begin position="1"/>
        <end position="17"/>
    </location>
</feature>
<name>A0A1M5C8A9_9BACT</name>
<keyword evidence="4" id="KW-0592">Phosphate transport</keyword>
<comment type="function">
    <text evidence="4">Involved in the system for phosphate transport across the cytoplasmic membrane.</text>
</comment>
<gene>
    <name evidence="6" type="ORF">SAMN05443144_109137</name>
</gene>
<reference evidence="6 7" key="1">
    <citation type="submission" date="2016-11" db="EMBL/GenBank/DDBJ databases">
        <authorList>
            <person name="Jaros S."/>
            <person name="Januszkiewicz K."/>
            <person name="Wedrychowicz H."/>
        </authorList>
    </citation>
    <scope>NUCLEOTIDE SEQUENCE [LARGE SCALE GENOMIC DNA]</scope>
    <source>
        <strain evidence="6 7">DSM 21986</strain>
    </source>
</reference>
<dbReference type="EMBL" id="FQUS01000009">
    <property type="protein sequence ID" value="SHF50989.1"/>
    <property type="molecule type" value="Genomic_DNA"/>
</dbReference>
<feature type="chain" id="PRO_5027140269" description="Phosphate-binding protein" evidence="4">
    <location>
        <begin position="18"/>
        <end position="323"/>
    </location>
</feature>
<protein>
    <recommendedName>
        <fullName evidence="4">Phosphate-binding protein</fullName>
    </recommendedName>
</protein>
<keyword evidence="2 4" id="KW-0813">Transport</keyword>
<dbReference type="STRING" id="1194090.SAMN05443144_109137"/>
<keyword evidence="7" id="KW-1185">Reference proteome</keyword>
<dbReference type="PANTHER" id="PTHR30570">
    <property type="entry name" value="PERIPLASMIC PHOSPHATE BINDING COMPONENT OF PHOSPHATE ABC TRANSPORTER"/>
    <property type="match status" value="1"/>
</dbReference>
<dbReference type="CDD" id="cd13654">
    <property type="entry name" value="PBP2_phosphate_like_2"/>
    <property type="match status" value="1"/>
</dbReference>
<proteinExistence type="inferred from homology"/>
<dbReference type="NCBIfam" id="TIGR02136">
    <property type="entry name" value="ptsS_2"/>
    <property type="match status" value="1"/>
</dbReference>
<dbReference type="RefSeq" id="WP_073063275.1">
    <property type="nucleotide sequence ID" value="NZ_FQUS01000009.1"/>
</dbReference>
<accession>A0A1M5C8A9</accession>
<feature type="domain" description="PBP" evidence="5">
    <location>
        <begin position="26"/>
        <end position="280"/>
    </location>
</feature>
<dbReference type="SUPFAM" id="SSF53850">
    <property type="entry name" value="Periplasmic binding protein-like II"/>
    <property type="match status" value="1"/>
</dbReference>
<evidence type="ECO:0000259" key="5">
    <source>
        <dbReference type="Pfam" id="PF12849"/>
    </source>
</evidence>
<dbReference type="AlphaFoldDB" id="A0A1M5C8A9"/>
<evidence type="ECO:0000256" key="4">
    <source>
        <dbReference type="RuleBase" id="RU367119"/>
    </source>
</evidence>
<sequence>MVDKYLFLVFFSGILLASCGSGGGSEDQLSGEIKIDGSSTVFPISEAVAEEFRTEAPDVRVTVGVSGTGGGFQKFLRGDTDINNASREIQPSEVKTAEENGIEYVQLSVAYDGLAVVVHPENDWVDYFTVEELKKIWEPEAQGEITRWSDVREEWPDEELHLFGPGVASGTFDYFTETIVGESGASRGDFTASEDDNVLVQGVSTDKYALGFFGLAYYEENKESLKLAGVQNGAGNVVRPTMQTVSDGTYEPLSRPLFIYVRKEAAQQENVQQFVHFYLDNAPMLAEQIGYIPMPDSVYQVQRKKFEEFAGSQTDSVSTGSDS</sequence>
<dbReference type="Gene3D" id="3.40.190.10">
    <property type="entry name" value="Periplasmic binding protein-like II"/>
    <property type="match status" value="2"/>
</dbReference>
<dbReference type="GO" id="GO:0006817">
    <property type="term" value="P:phosphate ion transport"/>
    <property type="evidence" value="ECO:0007669"/>
    <property type="project" value="UniProtKB-UniRule"/>
</dbReference>
<organism evidence="6 7">
    <name type="scientific">Fodinibius roseus</name>
    <dbReference type="NCBI Taxonomy" id="1194090"/>
    <lineage>
        <taxon>Bacteria</taxon>
        <taxon>Pseudomonadati</taxon>
        <taxon>Balneolota</taxon>
        <taxon>Balneolia</taxon>
        <taxon>Balneolales</taxon>
        <taxon>Balneolaceae</taxon>
        <taxon>Fodinibius</taxon>
    </lineage>
</organism>
<evidence type="ECO:0000256" key="1">
    <source>
        <dbReference type="ARBA" id="ARBA00008725"/>
    </source>
</evidence>
<dbReference type="FunFam" id="3.40.190.10:FF:000055">
    <property type="entry name" value="Phosphate ABC transporter, phosphate-binding protein"/>
    <property type="match status" value="1"/>
</dbReference>
<dbReference type="OrthoDB" id="9783488at2"/>
<dbReference type="Pfam" id="PF12849">
    <property type="entry name" value="PBP_like_2"/>
    <property type="match status" value="1"/>
</dbReference>
<evidence type="ECO:0000256" key="3">
    <source>
        <dbReference type="ARBA" id="ARBA00022729"/>
    </source>
</evidence>
<dbReference type="InterPro" id="IPR024370">
    <property type="entry name" value="PBP_domain"/>
</dbReference>
<dbReference type="GO" id="GO:0042301">
    <property type="term" value="F:phosphate ion binding"/>
    <property type="evidence" value="ECO:0007669"/>
    <property type="project" value="UniProtKB-UniRule"/>
</dbReference>
<dbReference type="PROSITE" id="PS51257">
    <property type="entry name" value="PROKAR_LIPOPROTEIN"/>
    <property type="match status" value="1"/>
</dbReference>
<dbReference type="PANTHER" id="PTHR30570:SF1">
    <property type="entry name" value="PHOSPHATE-BINDING PROTEIN PSTS"/>
    <property type="match status" value="1"/>
</dbReference>